<protein>
    <submittedName>
        <fullName evidence="2">DNA polymerase III subunit epsilon</fullName>
    </submittedName>
</protein>
<dbReference type="Proteomes" id="UP000258533">
    <property type="component" value="Unassembled WGS sequence"/>
</dbReference>
<dbReference type="InterPro" id="IPR036397">
    <property type="entry name" value="RNaseH_sf"/>
</dbReference>
<organism evidence="2 3">
    <name type="scientific">Gardnerella vaginalis</name>
    <dbReference type="NCBI Taxonomy" id="2702"/>
    <lineage>
        <taxon>Bacteria</taxon>
        <taxon>Bacillati</taxon>
        <taxon>Actinomycetota</taxon>
        <taxon>Actinomycetes</taxon>
        <taxon>Bifidobacteriales</taxon>
        <taxon>Bifidobacteriaceae</taxon>
        <taxon>Gardnerella</taxon>
    </lineage>
</organism>
<dbReference type="GO" id="GO:0004527">
    <property type="term" value="F:exonuclease activity"/>
    <property type="evidence" value="ECO:0007669"/>
    <property type="project" value="UniProtKB-ARBA"/>
</dbReference>
<dbReference type="EMBL" id="LRTT01000001">
    <property type="protein sequence ID" value="RFD77930.1"/>
    <property type="molecule type" value="Genomic_DNA"/>
</dbReference>
<feature type="domain" description="Exonuclease" evidence="1">
    <location>
        <begin position="28"/>
        <end position="215"/>
    </location>
</feature>
<dbReference type="InterPro" id="IPR013520">
    <property type="entry name" value="Ribonucl_H"/>
</dbReference>
<sequence>MAKNIDELLEALEKAPQQDKNTALCKSMLLGFDTETTGAIIGSDSICSATLVFRDPARGRNNDVIATWLVNPHKQINPKASEVNGFTNEFLQENGGDPTQEIELLGRAISLAQSKNIPLLAYNAPFDVKMLNHDLQRWSLDSLQNRPKSTINGGEMLIVDPLVIDRAISKRTGKRTLTYTTQFYGIEPIGNFHDATADTVAAVDLIEPISELHENVANLKLCEIMVWQRDAYAKWKLSFDSWLKSKGRPASEGNWL</sequence>
<dbReference type="SMART" id="SM00479">
    <property type="entry name" value="EXOIII"/>
    <property type="match status" value="1"/>
</dbReference>
<reference evidence="2 3" key="1">
    <citation type="submission" date="2016-02" db="EMBL/GenBank/DDBJ databases">
        <title>Gardnerella vaginalis Subgroups Defined by cpn60 Sequencing and Sialidase Activity in Isolates from Canada, Belgium and Kenya.</title>
        <authorList>
            <person name="Schellenberg J."/>
            <person name="Paramel Jayaprakash T."/>
            <person name="Withana Gamage N."/>
            <person name="Patterson M.H."/>
            <person name="Vaneechoutte M."/>
            <person name="Hill J.E."/>
        </authorList>
    </citation>
    <scope>NUCLEOTIDE SEQUENCE [LARGE SCALE GENOMIC DNA]</scope>
    <source>
        <strain evidence="2 3">N144</strain>
    </source>
</reference>
<evidence type="ECO:0000313" key="2">
    <source>
        <dbReference type="EMBL" id="RFD77930.1"/>
    </source>
</evidence>
<dbReference type="AlphaFoldDB" id="A0A3E1IYB3"/>
<dbReference type="CDD" id="cd06127">
    <property type="entry name" value="DEDDh"/>
    <property type="match status" value="1"/>
</dbReference>
<dbReference type="InterPro" id="IPR012337">
    <property type="entry name" value="RNaseH-like_sf"/>
</dbReference>
<dbReference type="RefSeq" id="WP_116689734.1">
    <property type="nucleotide sequence ID" value="NZ_LRTT01000001.1"/>
</dbReference>
<evidence type="ECO:0000313" key="3">
    <source>
        <dbReference type="Proteomes" id="UP000258533"/>
    </source>
</evidence>
<dbReference type="SUPFAM" id="SSF53098">
    <property type="entry name" value="Ribonuclease H-like"/>
    <property type="match status" value="1"/>
</dbReference>
<proteinExistence type="predicted"/>
<comment type="caution">
    <text evidence="2">The sequence shown here is derived from an EMBL/GenBank/DDBJ whole genome shotgun (WGS) entry which is preliminary data.</text>
</comment>
<evidence type="ECO:0000259" key="1">
    <source>
        <dbReference type="SMART" id="SM00479"/>
    </source>
</evidence>
<dbReference type="GO" id="GO:0003676">
    <property type="term" value="F:nucleic acid binding"/>
    <property type="evidence" value="ECO:0007669"/>
    <property type="project" value="InterPro"/>
</dbReference>
<accession>A0A3E1IYB3</accession>
<dbReference type="Gene3D" id="3.30.420.10">
    <property type="entry name" value="Ribonuclease H-like superfamily/Ribonuclease H"/>
    <property type="match status" value="1"/>
</dbReference>
<gene>
    <name evidence="2" type="ORF">AXE73_05040</name>
</gene>
<name>A0A3E1IYB3_GARVA</name>
<dbReference type="Pfam" id="PF00929">
    <property type="entry name" value="RNase_T"/>
    <property type="match status" value="1"/>
</dbReference>